<sequence>MQVPADRSNRRSLGAGMGENEIPGLGCVCRNWCCRTPPPQSSNGYSSFSQPTDVSKSQPHSDLAHLSAEPLKI</sequence>
<dbReference type="HOGENOM" id="CLU_2706519_0_0_1"/>
<comment type="caution">
    <text evidence="2">The sequence shown here is derived from an EMBL/GenBank/DDBJ whole genome shotgun (WGS) entry which is preliminary data.</text>
</comment>
<organism evidence="2 3">
    <name type="scientific">Thanatephorus cucumeris (strain AG1-IA)</name>
    <name type="common">Rice sheath blight fungus</name>
    <name type="synonym">Rhizoctonia solani</name>
    <dbReference type="NCBI Taxonomy" id="983506"/>
    <lineage>
        <taxon>Eukaryota</taxon>
        <taxon>Fungi</taxon>
        <taxon>Dikarya</taxon>
        <taxon>Basidiomycota</taxon>
        <taxon>Agaricomycotina</taxon>
        <taxon>Agaricomycetes</taxon>
        <taxon>Cantharellales</taxon>
        <taxon>Ceratobasidiaceae</taxon>
        <taxon>Rhizoctonia</taxon>
        <taxon>Rhizoctonia solani AG-1</taxon>
    </lineage>
</organism>
<feature type="compositionally biased region" description="Polar residues" evidence="1">
    <location>
        <begin position="41"/>
        <end position="60"/>
    </location>
</feature>
<dbReference type="EMBL" id="AFRT01004171">
    <property type="protein sequence ID" value="ELU36149.1"/>
    <property type="molecule type" value="Genomic_DNA"/>
</dbReference>
<gene>
    <name evidence="2" type="ORF">AG1IA_09821</name>
</gene>
<proteinExistence type="predicted"/>
<evidence type="ECO:0000313" key="2">
    <source>
        <dbReference type="EMBL" id="ELU36149.1"/>
    </source>
</evidence>
<feature type="region of interest" description="Disordered" evidence="1">
    <location>
        <begin position="40"/>
        <end position="73"/>
    </location>
</feature>
<name>L8WIG7_THACA</name>
<reference evidence="2 3" key="1">
    <citation type="journal article" date="2013" name="Nat. Commun.">
        <title>The evolution and pathogenic mechanisms of the rice sheath blight pathogen.</title>
        <authorList>
            <person name="Zheng A."/>
            <person name="Lin R."/>
            <person name="Xu L."/>
            <person name="Qin P."/>
            <person name="Tang C."/>
            <person name="Ai P."/>
            <person name="Zhang D."/>
            <person name="Liu Y."/>
            <person name="Sun Z."/>
            <person name="Feng H."/>
            <person name="Wang Y."/>
            <person name="Chen Y."/>
            <person name="Liang X."/>
            <person name="Fu R."/>
            <person name="Li Q."/>
            <person name="Zhang J."/>
            <person name="Yu X."/>
            <person name="Xie Z."/>
            <person name="Ding L."/>
            <person name="Guan P."/>
            <person name="Tang J."/>
            <person name="Liang Y."/>
            <person name="Wang S."/>
            <person name="Deng Q."/>
            <person name="Li S."/>
            <person name="Zhu J."/>
            <person name="Wang L."/>
            <person name="Liu H."/>
            <person name="Li P."/>
        </authorList>
    </citation>
    <scope>NUCLEOTIDE SEQUENCE [LARGE SCALE GENOMIC DNA]</scope>
    <source>
        <strain evidence="3">AG-1 IA</strain>
    </source>
</reference>
<protein>
    <submittedName>
        <fullName evidence="2">Uncharacterized protein</fullName>
    </submittedName>
</protein>
<keyword evidence="3" id="KW-1185">Reference proteome</keyword>
<dbReference type="AlphaFoldDB" id="L8WIG7"/>
<evidence type="ECO:0000256" key="1">
    <source>
        <dbReference type="SAM" id="MobiDB-lite"/>
    </source>
</evidence>
<evidence type="ECO:0000313" key="3">
    <source>
        <dbReference type="Proteomes" id="UP000011668"/>
    </source>
</evidence>
<accession>L8WIG7</accession>
<dbReference type="Proteomes" id="UP000011668">
    <property type="component" value="Unassembled WGS sequence"/>
</dbReference>